<reference evidence="9 10" key="1">
    <citation type="submission" date="2025-04" db="UniProtKB">
        <authorList>
            <consortium name="RefSeq"/>
        </authorList>
    </citation>
    <scope>IDENTIFICATION</scope>
    <source>
        <tissue evidence="9 10">Entire body</tissue>
    </source>
</reference>
<feature type="domain" description="G-protein coupled receptors family 1 profile" evidence="7">
    <location>
        <begin position="70"/>
        <end position="359"/>
    </location>
</feature>
<keyword evidence="5 6" id="KW-0472">Membrane</keyword>
<evidence type="ECO:0000256" key="5">
    <source>
        <dbReference type="ARBA" id="ARBA00023136"/>
    </source>
</evidence>
<accession>A0A1W4X950</accession>
<feature type="transmembrane region" description="Helical" evidence="6">
    <location>
        <begin position="91"/>
        <end position="114"/>
    </location>
</feature>
<evidence type="ECO:0000259" key="7">
    <source>
        <dbReference type="PROSITE" id="PS50262"/>
    </source>
</evidence>
<protein>
    <submittedName>
        <fullName evidence="9 10">Probable G-protein coupled receptor 139</fullName>
    </submittedName>
</protein>
<feature type="transmembrane region" description="Helical" evidence="6">
    <location>
        <begin position="176"/>
        <end position="197"/>
    </location>
</feature>
<gene>
    <name evidence="9 10" type="primary">LOC108739448</name>
</gene>
<evidence type="ECO:0000256" key="2">
    <source>
        <dbReference type="ARBA" id="ARBA00010663"/>
    </source>
</evidence>
<dbReference type="CDD" id="cd14978">
    <property type="entry name" value="7tmA_FMRFamide_R-like"/>
    <property type="match status" value="1"/>
</dbReference>
<dbReference type="Proteomes" id="UP000192223">
    <property type="component" value="Unplaced"/>
</dbReference>
<name>A0A1W4X950_AGRPL</name>
<dbReference type="InterPro" id="IPR053219">
    <property type="entry name" value="GPCR_Dmsr-1"/>
</dbReference>
<dbReference type="PROSITE" id="PS50262">
    <property type="entry name" value="G_PROTEIN_RECEP_F1_2"/>
    <property type="match status" value="1"/>
</dbReference>
<dbReference type="OrthoDB" id="5864054at2759"/>
<proteinExistence type="inferred from homology"/>
<dbReference type="InterPro" id="IPR019427">
    <property type="entry name" value="7TM_GPCR_serpentine_rcpt_Srw"/>
</dbReference>
<dbReference type="PANTHER" id="PTHR46273:SF4">
    <property type="entry name" value="AT19640P"/>
    <property type="match status" value="1"/>
</dbReference>
<evidence type="ECO:0000256" key="1">
    <source>
        <dbReference type="ARBA" id="ARBA00004370"/>
    </source>
</evidence>
<dbReference type="InterPro" id="IPR017452">
    <property type="entry name" value="GPCR_Rhodpsn_7TM"/>
</dbReference>
<dbReference type="RefSeq" id="XP_018328860.1">
    <property type="nucleotide sequence ID" value="XM_018473358.2"/>
</dbReference>
<comment type="subcellular location">
    <subcellularLocation>
        <location evidence="1">Membrane</location>
    </subcellularLocation>
</comment>
<dbReference type="SUPFAM" id="SSF81321">
    <property type="entry name" value="Family A G protein-coupled receptor-like"/>
    <property type="match status" value="1"/>
</dbReference>
<dbReference type="Gene3D" id="1.20.1070.10">
    <property type="entry name" value="Rhodopsin 7-helix transmembrane proteins"/>
    <property type="match status" value="1"/>
</dbReference>
<evidence type="ECO:0000256" key="4">
    <source>
        <dbReference type="ARBA" id="ARBA00022989"/>
    </source>
</evidence>
<dbReference type="InterPro" id="IPR000276">
    <property type="entry name" value="GPCR_Rhodpsn"/>
</dbReference>
<evidence type="ECO:0000313" key="10">
    <source>
        <dbReference type="RefSeq" id="XP_025833360.1"/>
    </source>
</evidence>
<dbReference type="GO" id="GO:0005886">
    <property type="term" value="C:plasma membrane"/>
    <property type="evidence" value="ECO:0007669"/>
    <property type="project" value="TreeGrafter"/>
</dbReference>
<evidence type="ECO:0000256" key="3">
    <source>
        <dbReference type="ARBA" id="ARBA00022692"/>
    </source>
</evidence>
<dbReference type="KEGG" id="apln:108739448"/>
<dbReference type="GO" id="GO:0008528">
    <property type="term" value="F:G protein-coupled peptide receptor activity"/>
    <property type="evidence" value="ECO:0007669"/>
    <property type="project" value="InterPro"/>
</dbReference>
<dbReference type="PRINTS" id="PR00237">
    <property type="entry name" value="GPCRRHODOPSN"/>
</dbReference>
<dbReference type="Pfam" id="PF10324">
    <property type="entry name" value="7TM_GPCR_Srw"/>
    <property type="match status" value="1"/>
</dbReference>
<feature type="transmembrane region" description="Helical" evidence="6">
    <location>
        <begin position="126"/>
        <end position="155"/>
    </location>
</feature>
<keyword evidence="9 10" id="KW-0675">Receptor</keyword>
<feature type="transmembrane region" description="Helical" evidence="6">
    <location>
        <begin position="58"/>
        <end position="79"/>
    </location>
</feature>
<feature type="transmembrane region" description="Helical" evidence="6">
    <location>
        <begin position="347"/>
        <end position="366"/>
    </location>
</feature>
<keyword evidence="8" id="KW-1185">Reference proteome</keyword>
<evidence type="ECO:0000313" key="8">
    <source>
        <dbReference type="Proteomes" id="UP000192223"/>
    </source>
</evidence>
<keyword evidence="3 6" id="KW-0812">Transmembrane</keyword>
<dbReference type="STRING" id="224129.A0A1W4X950"/>
<evidence type="ECO:0000256" key="6">
    <source>
        <dbReference type="SAM" id="Phobius"/>
    </source>
</evidence>
<dbReference type="PANTHER" id="PTHR46273">
    <property type="entry name" value="MYOSUPPRESSIN RECEPTOR 1, ISOFORM B-RELATED"/>
    <property type="match status" value="1"/>
</dbReference>
<organism evidence="8 9">
    <name type="scientific">Agrilus planipennis</name>
    <name type="common">Emerald ash borer</name>
    <name type="synonym">Agrilus marcopoli</name>
    <dbReference type="NCBI Taxonomy" id="224129"/>
    <lineage>
        <taxon>Eukaryota</taxon>
        <taxon>Metazoa</taxon>
        <taxon>Ecdysozoa</taxon>
        <taxon>Arthropoda</taxon>
        <taxon>Hexapoda</taxon>
        <taxon>Insecta</taxon>
        <taxon>Pterygota</taxon>
        <taxon>Neoptera</taxon>
        <taxon>Endopterygota</taxon>
        <taxon>Coleoptera</taxon>
        <taxon>Polyphaga</taxon>
        <taxon>Elateriformia</taxon>
        <taxon>Buprestoidea</taxon>
        <taxon>Buprestidae</taxon>
        <taxon>Agrilinae</taxon>
        <taxon>Agrilus</taxon>
    </lineage>
</organism>
<evidence type="ECO:0000313" key="9">
    <source>
        <dbReference type="RefSeq" id="XP_018328860.1"/>
    </source>
</evidence>
<dbReference type="AlphaFoldDB" id="A0A1W4X950"/>
<sequence>MEENTSDFQNISTINATTLQSFLNNLSVYRKSDNDFCEDCDWLVTKLANHYSRNYHGYLSMVVCCFGIISNSLTVAVLTRKDMACAPINRILTGIAIADMIIMIEYITFAYYYYIDLPKKMNFPYWGAVFILFHTNFTQVLHTISICLTLALAVWRYIAIGYPDKNNIYCTESRCTWAILISFVLPILLCTPTYFVVAIKSTTIVEEGHKQILHHTALSDVAAHNETFLVFNFWMYAVIIKLLPCCLLTIISVWLIRTLFLVKKRKQILKMGYATCSSTDDSNQIMKKKITKPERRANRTTKMLVAVLILFLTTEFPQGIFGLLIGIKGKCFFLKCYQNFGEIMDLLALLNGAINFILYCCMNRMFRTIFGQLFRQKILYKWSSQSDLHTTYV</sequence>
<keyword evidence="4 6" id="KW-1133">Transmembrane helix</keyword>
<comment type="similarity">
    <text evidence="2">Belongs to the G-protein coupled receptor 1 family.</text>
</comment>
<dbReference type="GeneID" id="108739448"/>
<feature type="transmembrane region" description="Helical" evidence="6">
    <location>
        <begin position="233"/>
        <end position="256"/>
    </location>
</feature>
<feature type="transmembrane region" description="Helical" evidence="6">
    <location>
        <begin position="304"/>
        <end position="327"/>
    </location>
</feature>
<dbReference type="RefSeq" id="XP_025833360.1">
    <property type="nucleotide sequence ID" value="XM_025977575.1"/>
</dbReference>